<dbReference type="Proteomes" id="UP000230477">
    <property type="component" value="Unassembled WGS sequence"/>
</dbReference>
<dbReference type="InterPro" id="IPR051674">
    <property type="entry name" value="Malate_Decarboxylase"/>
</dbReference>
<dbReference type="SUPFAM" id="SSF53223">
    <property type="entry name" value="Aminoacid dehydrogenase-like, N-terminal domain"/>
    <property type="match status" value="1"/>
</dbReference>
<dbReference type="Proteomes" id="UP000231449">
    <property type="component" value="Unassembled WGS sequence"/>
</dbReference>
<dbReference type="GO" id="GO:0046872">
    <property type="term" value="F:metal ion binding"/>
    <property type="evidence" value="ECO:0007669"/>
    <property type="project" value="UniProtKB-KW"/>
</dbReference>
<evidence type="ECO:0000256" key="4">
    <source>
        <dbReference type="ARBA" id="ARBA00022723"/>
    </source>
</evidence>
<feature type="domain" description="Malic enzyme N-terminal" evidence="7">
    <location>
        <begin position="13"/>
        <end position="147"/>
    </location>
</feature>
<evidence type="ECO:0000259" key="6">
    <source>
        <dbReference type="SMART" id="SM00919"/>
    </source>
</evidence>
<dbReference type="AlphaFoldDB" id="A0A2G9LKI1"/>
<dbReference type="EMBL" id="PFUW01000016">
    <property type="protein sequence ID" value="PJB04169.1"/>
    <property type="molecule type" value="Genomic_DNA"/>
</dbReference>
<evidence type="ECO:0000313" key="10">
    <source>
        <dbReference type="EMBL" id="PIV46661.1"/>
    </source>
</evidence>
<dbReference type="GO" id="GO:0004470">
    <property type="term" value="F:malic enzyme activity"/>
    <property type="evidence" value="ECO:0007669"/>
    <property type="project" value="InterPro"/>
</dbReference>
<dbReference type="InterPro" id="IPR012302">
    <property type="entry name" value="Malic_NAD-bd"/>
</dbReference>
<dbReference type="Proteomes" id="UP000228874">
    <property type="component" value="Unassembled WGS sequence"/>
</dbReference>
<dbReference type="Pfam" id="PF03949">
    <property type="entry name" value="Malic_M"/>
    <property type="match status" value="1"/>
</dbReference>
<dbReference type="EMBL" id="PCUF01000008">
    <property type="protein sequence ID" value="PIN66680.1"/>
    <property type="molecule type" value="Genomic_DNA"/>
</dbReference>
<accession>A0A2H9MNU0</accession>
<dbReference type="PIRSF" id="PIRSF000106">
    <property type="entry name" value="ME"/>
    <property type="match status" value="1"/>
</dbReference>
<evidence type="ECO:0000259" key="7">
    <source>
        <dbReference type="SMART" id="SM01274"/>
    </source>
</evidence>
<dbReference type="Proteomes" id="UP000230713">
    <property type="component" value="Unassembled WGS sequence"/>
</dbReference>
<reference evidence="16 17" key="1">
    <citation type="submission" date="2017-09" db="EMBL/GenBank/DDBJ databases">
        <title>Depth-based differentiation of microbial function through sediment-hosted aquifers and enrichment of novel symbionts in the deep terrestrial subsurface.</title>
        <authorList>
            <person name="Probst A.J."/>
            <person name="Ladd B."/>
            <person name="Jarett J.K."/>
            <person name="Geller-Mcgrath D.E."/>
            <person name="Sieber C.M.K."/>
            <person name="Emerson J.B."/>
            <person name="Anantharaman K."/>
            <person name="Thomas B.C."/>
            <person name="Malmstrom R."/>
            <person name="Stieglmeier M."/>
            <person name="Klingl A."/>
            <person name="Woyke T."/>
            <person name="Ryan C.M."/>
            <person name="Banfield J.F."/>
        </authorList>
    </citation>
    <scope>NUCLEOTIDE SEQUENCE [LARGE SCALE GENOMIC DNA]</scope>
</reference>
<evidence type="ECO:0000313" key="16">
    <source>
        <dbReference type="Proteomes" id="UP000228874"/>
    </source>
</evidence>
<dbReference type="EMBL" id="PFSX01000029">
    <property type="protein sequence ID" value="PJC01454.1"/>
    <property type="molecule type" value="Genomic_DNA"/>
</dbReference>
<dbReference type="EMBL" id="PFFF01000033">
    <property type="protein sequence ID" value="PIV89703.1"/>
    <property type="molecule type" value="Genomic_DNA"/>
</dbReference>
<dbReference type="EMBL" id="PEUT01000039">
    <property type="protein sequence ID" value="PIV13684.1"/>
    <property type="molecule type" value="Genomic_DNA"/>
</dbReference>
<dbReference type="EMBL" id="PFIH01000035">
    <property type="protein sequence ID" value="PIX28073.1"/>
    <property type="molecule type" value="Genomic_DNA"/>
</dbReference>
<dbReference type="SMART" id="SM01274">
    <property type="entry name" value="malic"/>
    <property type="match status" value="1"/>
</dbReference>
<accession>A0A2H9N2L2</accession>
<comment type="cofactor">
    <cofactor evidence="2">
        <name>Mg(2+)</name>
        <dbReference type="ChEBI" id="CHEBI:18420"/>
    </cofactor>
</comment>
<comment type="caution">
    <text evidence="8">The sequence shown here is derived from an EMBL/GenBank/DDBJ whole genome shotgun (WGS) entry which is preliminary data.</text>
</comment>
<dbReference type="Proteomes" id="UP000228888">
    <property type="component" value="Unassembled WGS sequence"/>
</dbReference>
<accession>A0A2H9RD40</accession>
<evidence type="ECO:0000256" key="3">
    <source>
        <dbReference type="ARBA" id="ARBA00008785"/>
    </source>
</evidence>
<accession>A0A2H9P891</accession>
<name>A0A2G9LKI1_HUBC1</name>
<evidence type="ECO:0000313" key="8">
    <source>
        <dbReference type="EMBL" id="PIN66680.1"/>
    </source>
</evidence>
<evidence type="ECO:0000313" key="17">
    <source>
        <dbReference type="Proteomes" id="UP000228888"/>
    </source>
</evidence>
<feature type="domain" description="Malic enzyme NAD-binding" evidence="6">
    <location>
        <begin position="159"/>
        <end position="375"/>
    </location>
</feature>
<dbReference type="InterPro" id="IPR046346">
    <property type="entry name" value="Aminoacid_DH-like_N_sf"/>
</dbReference>
<organism evidence="8 18">
    <name type="scientific">Huberarchaeum crystalense</name>
    <dbReference type="NCBI Taxonomy" id="2014257"/>
    <lineage>
        <taxon>Archaea</taxon>
        <taxon>Candidatus Huberarchaeota</taxon>
        <taxon>Candidatus Huberarchaeia</taxon>
        <taxon>Candidatus Huberarchaeales</taxon>
        <taxon>Candidatus Huberarchaeaceae</taxon>
        <taxon>Candidatus Huberarchaeum</taxon>
    </lineage>
</organism>
<dbReference type="SMART" id="SM00919">
    <property type="entry name" value="Malic_M"/>
    <property type="match status" value="1"/>
</dbReference>
<dbReference type="InterPro" id="IPR015884">
    <property type="entry name" value="Malic_enzyme_CS"/>
</dbReference>
<gene>
    <name evidence="15" type="ORF">CO072_01255</name>
    <name evidence="14" type="ORF">CO124_00875</name>
    <name evidence="10" type="ORF">COS22_00065</name>
    <name evidence="9" type="ORF">COS45_01625</name>
    <name evidence="11" type="ORF">COW47_01415</name>
    <name evidence="8" type="ORF">COW69_00925</name>
    <name evidence="13" type="ORF">COY63_02225</name>
    <name evidence="12" type="ORF">COZ66_01510</name>
</gene>
<dbReference type="Pfam" id="PF00390">
    <property type="entry name" value="malic"/>
    <property type="match status" value="1"/>
</dbReference>
<protein>
    <submittedName>
        <fullName evidence="8">NAD-dependent malic enzyme</fullName>
    </submittedName>
</protein>
<keyword evidence="4" id="KW-0479">Metal-binding</keyword>
<evidence type="ECO:0000313" key="12">
    <source>
        <dbReference type="EMBL" id="PIX28073.1"/>
    </source>
</evidence>
<accession>A0A2H9M2A7</accession>
<dbReference type="InterPro" id="IPR036291">
    <property type="entry name" value="NAD(P)-bd_dom_sf"/>
</dbReference>
<evidence type="ECO:0000313" key="13">
    <source>
        <dbReference type="EMBL" id="PIY99683.1"/>
    </source>
</evidence>
<evidence type="ECO:0000313" key="11">
    <source>
        <dbReference type="EMBL" id="PIV89703.1"/>
    </source>
</evidence>
<evidence type="ECO:0000313" key="18">
    <source>
        <dbReference type="Proteomes" id="UP000229789"/>
    </source>
</evidence>
<dbReference type="PANTHER" id="PTHR43237">
    <property type="entry name" value="NADP-DEPENDENT MALIC ENZYME"/>
    <property type="match status" value="1"/>
</dbReference>
<accession>A0A2H9QSJ1</accession>
<dbReference type="PROSITE" id="PS00331">
    <property type="entry name" value="MALIC_ENZYMES"/>
    <property type="match status" value="1"/>
</dbReference>
<dbReference type="Proteomes" id="UP000229789">
    <property type="component" value="Unassembled WGS sequence"/>
</dbReference>
<dbReference type="SUPFAM" id="SSF51735">
    <property type="entry name" value="NAD(P)-binding Rossmann-fold domains"/>
    <property type="match status" value="1"/>
</dbReference>
<comment type="cofactor">
    <cofactor evidence="1">
        <name>Mn(2+)</name>
        <dbReference type="ChEBI" id="CHEBI:29035"/>
    </cofactor>
</comment>
<evidence type="ECO:0000313" key="14">
    <source>
        <dbReference type="EMBL" id="PJB04169.1"/>
    </source>
</evidence>
<reference evidence="8 18" key="2">
    <citation type="submission" date="2017-09" db="EMBL/GenBank/DDBJ databases">
        <title>Depth-based differentiation of microbial function through sediment-hosted aquifers and enrichment of novel symbionts in the deep terrestrial subsurface.</title>
        <authorList>
            <person name="Probst A.J."/>
            <person name="Ladd B."/>
            <person name="Jarett J.K."/>
            <person name="Geller-Mcgrath D.E."/>
            <person name="Sieber C.M."/>
            <person name="Emerson J.B."/>
            <person name="Anantharaman K."/>
            <person name="Thomas B.C."/>
            <person name="Malmstrom R."/>
            <person name="Stieglmeier M."/>
            <person name="Klingl A."/>
            <person name="Woyke T."/>
            <person name="Ryan C.M."/>
            <person name="Banfield J.F."/>
        </authorList>
    </citation>
    <scope>NUCLEOTIDE SEQUENCE [LARGE SCALE GENOMIC DNA]</scope>
    <source>
        <strain evidence="10">CG02_land_8_20_14_3_00_31_209</strain>
        <strain evidence="9">CG03_land_8_20_14_0_80_31_114</strain>
        <strain evidence="11">CG17_big_fil_post_rev_8_21_14_2_50_31_73</strain>
        <strain evidence="8">CG18_big_fil_WC_8_21_14_2_50_31_19</strain>
        <strain evidence="13">CG_4_10_14_0_8_um_filter_31_133</strain>
        <strain evidence="12">CG_4_8_14_3_um_filter</strain>
        <strain evidence="15">CG_4_9_14_0_8_um_filter_31_21</strain>
        <strain evidence="14">CG_4_9_14_3_um_filter_31_125</strain>
    </source>
</reference>
<accession>A0A2H9M804</accession>
<evidence type="ECO:0000313" key="9">
    <source>
        <dbReference type="EMBL" id="PIV13684.1"/>
    </source>
</evidence>
<evidence type="ECO:0000313" key="15">
    <source>
        <dbReference type="EMBL" id="PJC01454.1"/>
    </source>
</evidence>
<evidence type="ECO:0000256" key="5">
    <source>
        <dbReference type="ARBA" id="ARBA00023002"/>
    </source>
</evidence>
<dbReference type="InterPro" id="IPR012301">
    <property type="entry name" value="Malic_N_dom"/>
</dbReference>
<dbReference type="InterPro" id="IPR037062">
    <property type="entry name" value="Malic_N_dom_sf"/>
</dbReference>
<evidence type="ECO:0000256" key="1">
    <source>
        <dbReference type="ARBA" id="ARBA00001936"/>
    </source>
</evidence>
<dbReference type="GO" id="GO:0016616">
    <property type="term" value="F:oxidoreductase activity, acting on the CH-OH group of donors, NAD or NADP as acceptor"/>
    <property type="evidence" value="ECO:0007669"/>
    <property type="project" value="InterPro"/>
</dbReference>
<proteinExistence type="inferred from homology"/>
<dbReference type="Gene3D" id="3.40.50.10380">
    <property type="entry name" value="Malic enzyme, N-terminal domain"/>
    <property type="match status" value="1"/>
</dbReference>
<dbReference type="Gene3D" id="3.40.50.720">
    <property type="entry name" value="NAD(P)-binding Rossmann-like Domain"/>
    <property type="match status" value="1"/>
</dbReference>
<comment type="similarity">
    <text evidence="3">Belongs to the malic enzymes family.</text>
</comment>
<dbReference type="EMBL" id="PFMG01000056">
    <property type="protein sequence ID" value="PIY99683.1"/>
    <property type="molecule type" value="Genomic_DNA"/>
</dbReference>
<sequence>MSKISQKEILIKNSVQKINLKGVVIRNKRDLTIFYTPGIAEICKQIAKNPENVYKYTSKQNMVAIVTDGTRILGLGKIGPFAGMPVMESKALLFKKFADITAVPICLATTDKEEIIKTIKAIEPSFGAINLEDIESPKCLEIEEKLSVSLNIPIFHDDQYGTAIIVLAGLINGLKVTKKDKNAKICINGCGAAGVGIVKLLLAYGFKNIVVADSKGLIYNGRQNLNSIKQKIAQITNPNKEKGNHIKASLSGADIFIGVSGIPNSITPENIKKMGKNAIVFALTNPQQDISFEYIKNCKNVLIYASGRSDLPNQINNAVVFPGFMKFLLKNHIKNITTKMMIQAAETIAKCVKNPTKNKIVPSAFSNVAKKITEIKA</sequence>
<dbReference type="GO" id="GO:0051287">
    <property type="term" value="F:NAD binding"/>
    <property type="evidence" value="ECO:0007669"/>
    <property type="project" value="InterPro"/>
</dbReference>
<evidence type="ECO:0000256" key="2">
    <source>
        <dbReference type="ARBA" id="ARBA00001946"/>
    </source>
</evidence>
<dbReference type="EMBL" id="PETW01000001">
    <property type="protein sequence ID" value="PIV46661.1"/>
    <property type="molecule type" value="Genomic_DNA"/>
</dbReference>
<dbReference type="Proteomes" id="UP000231232">
    <property type="component" value="Unassembled WGS sequence"/>
</dbReference>
<dbReference type="Proteomes" id="UP000228989">
    <property type="component" value="Unassembled WGS sequence"/>
</dbReference>
<keyword evidence="5" id="KW-0560">Oxidoreductase</keyword>
<accession>A0A2G9LKI1</accession>
<dbReference type="PANTHER" id="PTHR43237:SF4">
    <property type="entry name" value="NADP-DEPENDENT MALIC ENZYME"/>
    <property type="match status" value="1"/>
</dbReference>
<dbReference type="InterPro" id="IPR001891">
    <property type="entry name" value="Malic_OxRdtase"/>
</dbReference>